<proteinExistence type="predicted"/>
<reference evidence="3" key="1">
    <citation type="submission" date="2016-10" db="EMBL/GenBank/DDBJ databases">
        <authorList>
            <person name="Varghese N."/>
            <person name="Submissions S."/>
        </authorList>
    </citation>
    <scope>NUCLEOTIDE SEQUENCE [LARGE SCALE GENOMIC DNA]</scope>
    <source>
        <strain evidence="3">DSM 44796</strain>
    </source>
</reference>
<accession>A0A1G8QFU4</accession>
<dbReference type="RefSeq" id="WP_090003835.1">
    <property type="nucleotide sequence ID" value="NZ_FNET01000001.1"/>
</dbReference>
<organism evidence="2 3">
    <name type="scientific">Lentzea albidocapillata subsp. violacea</name>
    <dbReference type="NCBI Taxonomy" id="128104"/>
    <lineage>
        <taxon>Bacteria</taxon>
        <taxon>Bacillati</taxon>
        <taxon>Actinomycetota</taxon>
        <taxon>Actinomycetes</taxon>
        <taxon>Pseudonocardiales</taxon>
        <taxon>Pseudonocardiaceae</taxon>
        <taxon>Lentzea</taxon>
    </lineage>
</organism>
<evidence type="ECO:0000259" key="1">
    <source>
        <dbReference type="Pfam" id="PF04961"/>
    </source>
</evidence>
<dbReference type="AlphaFoldDB" id="A0A1G8QFU4"/>
<gene>
    <name evidence="2" type="ORF">SAMN04488074_101333</name>
</gene>
<protein>
    <submittedName>
        <fullName evidence="2">Formiminotetrahydrofolate cyclodeaminase</fullName>
    </submittedName>
</protein>
<dbReference type="Gene3D" id="1.20.120.680">
    <property type="entry name" value="Formiminotetrahydrofolate cyclodeaminase monomer, up-and-down helical bundle"/>
    <property type="match status" value="1"/>
</dbReference>
<evidence type="ECO:0000313" key="2">
    <source>
        <dbReference type="EMBL" id="SDJ03508.1"/>
    </source>
</evidence>
<dbReference type="Proteomes" id="UP000199682">
    <property type="component" value="Unassembled WGS sequence"/>
</dbReference>
<evidence type="ECO:0000313" key="3">
    <source>
        <dbReference type="Proteomes" id="UP000199682"/>
    </source>
</evidence>
<dbReference type="Pfam" id="PF04961">
    <property type="entry name" value="FTCD_C"/>
    <property type="match status" value="1"/>
</dbReference>
<sequence length="206" mass="20955">MRGQTIDDFLTDLAARVPAPGGGATAALHAAQAAALVGMVARYSDGARFAEHAEEIAGIVAGADRLRVEALRLAEADATAFTAVADAYSLPRATDDEKALRRNMIAVALKGACVPPAAVVEVAADTVVLAERLIPIGNRSVITDVAAAAEAARAAATTARVNIEVNLGGITDADNKAVLLASAHSVDLIVERAEKVTAAVRAELAA</sequence>
<dbReference type="InterPro" id="IPR007044">
    <property type="entry name" value="Cyclodeamin/CycHdrlase"/>
</dbReference>
<feature type="domain" description="Cyclodeaminase/cyclohydrolase" evidence="1">
    <location>
        <begin position="5"/>
        <end position="181"/>
    </location>
</feature>
<name>A0A1G8QFU4_9PSEU</name>
<dbReference type="GO" id="GO:0003824">
    <property type="term" value="F:catalytic activity"/>
    <property type="evidence" value="ECO:0007669"/>
    <property type="project" value="InterPro"/>
</dbReference>
<dbReference type="EMBL" id="FNET01000001">
    <property type="protein sequence ID" value="SDJ03508.1"/>
    <property type="molecule type" value="Genomic_DNA"/>
</dbReference>
<dbReference type="SUPFAM" id="SSF101262">
    <property type="entry name" value="Methenyltetrahydrofolate cyclohydrolase-like"/>
    <property type="match status" value="1"/>
</dbReference>
<dbReference type="InterPro" id="IPR036178">
    <property type="entry name" value="Formintransfe-cycloase-like_sf"/>
</dbReference>